<evidence type="ECO:0000313" key="3">
    <source>
        <dbReference type="Proteomes" id="UP000076481"/>
    </source>
</evidence>
<sequence length="155" mass="17151">MLKRIGQKTGLPGSLHPSGNIAGNRIDNTVFGRGSVPLHPEPVTAPGLQTVDEIDGTLSGPLSLHLPFRRRAIVGMQKTIERHREQFPRSVAEMFLPGGIYLQKLSLDRHHAEHVGNKFKKMPGIKRTRHISPFILHDNGPVTLSIAELKRPPDT</sequence>
<gene>
    <name evidence="2" type="ORF">A3K90_06535</name>
</gene>
<protein>
    <submittedName>
        <fullName evidence="2">Uncharacterized protein</fullName>
    </submittedName>
</protein>
<dbReference type="Proteomes" id="UP000076481">
    <property type="component" value="Unassembled WGS sequence"/>
</dbReference>
<organism evidence="2 3">
    <name type="scientific">Pelodictyon luteolum</name>
    <dbReference type="NCBI Taxonomy" id="1100"/>
    <lineage>
        <taxon>Bacteria</taxon>
        <taxon>Pseudomonadati</taxon>
        <taxon>Chlorobiota</taxon>
        <taxon>Chlorobiia</taxon>
        <taxon>Chlorobiales</taxon>
        <taxon>Chlorobiaceae</taxon>
        <taxon>Chlorobium/Pelodictyon group</taxon>
        <taxon>Pelodictyon</taxon>
    </lineage>
</organism>
<comment type="caution">
    <text evidence="2">The sequence shown here is derived from an EMBL/GenBank/DDBJ whole genome shotgun (WGS) entry which is preliminary data.</text>
</comment>
<name>A0A165LRI0_PELLU</name>
<evidence type="ECO:0000256" key="1">
    <source>
        <dbReference type="SAM" id="MobiDB-lite"/>
    </source>
</evidence>
<evidence type="ECO:0000313" key="2">
    <source>
        <dbReference type="EMBL" id="KZK74337.1"/>
    </source>
</evidence>
<proteinExistence type="predicted"/>
<feature type="region of interest" description="Disordered" evidence="1">
    <location>
        <begin position="1"/>
        <end position="22"/>
    </location>
</feature>
<accession>A0A165LRI0</accession>
<dbReference type="EMBL" id="LVWG01000029">
    <property type="protein sequence ID" value="KZK74337.1"/>
    <property type="molecule type" value="Genomic_DNA"/>
</dbReference>
<reference evidence="2 3" key="1">
    <citation type="submission" date="2016-03" db="EMBL/GenBank/DDBJ databases">
        <title>Speciation and ecological success in dimly lit waters: horizontal gene transfer in a green sulfur bacteria bloom unveiled by metagenomic assembly.</title>
        <authorList>
            <person name="Llorens-Mares T."/>
            <person name="Liu Z."/>
            <person name="Allen L.Z."/>
            <person name="Rusch D.B."/>
            <person name="Craig M.T."/>
            <person name="Dupont C.L."/>
            <person name="Bryant D.A."/>
            <person name="Casamayor E.O."/>
        </authorList>
    </citation>
    <scope>NUCLEOTIDE SEQUENCE [LARGE SCALE GENOMIC DNA]</scope>
    <source>
        <strain evidence="2">CIII</strain>
    </source>
</reference>
<dbReference type="AlphaFoldDB" id="A0A165LRI0"/>